<organism evidence="1 2">
    <name type="scientific">Naja naja</name>
    <name type="common">Indian cobra</name>
    <dbReference type="NCBI Taxonomy" id="35670"/>
    <lineage>
        <taxon>Eukaryota</taxon>
        <taxon>Metazoa</taxon>
        <taxon>Chordata</taxon>
        <taxon>Craniata</taxon>
        <taxon>Vertebrata</taxon>
        <taxon>Euteleostomi</taxon>
        <taxon>Lepidosauria</taxon>
        <taxon>Squamata</taxon>
        <taxon>Bifurcata</taxon>
        <taxon>Unidentata</taxon>
        <taxon>Episquamata</taxon>
        <taxon>Toxicofera</taxon>
        <taxon>Serpentes</taxon>
        <taxon>Colubroidea</taxon>
        <taxon>Elapidae</taxon>
        <taxon>Elapinae</taxon>
        <taxon>Naja</taxon>
    </lineage>
</organism>
<dbReference type="Ensembl" id="ENSNNAT00000014301.1">
    <property type="protein sequence ID" value="ENSNNAP00000013651.1"/>
    <property type="gene ID" value="ENSNNAG00000009210.1"/>
</dbReference>
<dbReference type="AlphaFoldDB" id="A0A8C6XFZ4"/>
<keyword evidence="2" id="KW-1185">Reference proteome</keyword>
<dbReference type="GeneTree" id="ENSGT00390000005673"/>
<name>A0A8C6XFZ4_NAJNA</name>
<dbReference type="OrthoDB" id="9807598at2759"/>
<evidence type="ECO:0000313" key="2">
    <source>
        <dbReference type="Proteomes" id="UP000694559"/>
    </source>
</evidence>
<evidence type="ECO:0000313" key="1">
    <source>
        <dbReference type="Ensembl" id="ENSNNAP00000013651.1"/>
    </source>
</evidence>
<dbReference type="Proteomes" id="UP000694559">
    <property type="component" value="Unplaced"/>
</dbReference>
<reference evidence="1" key="1">
    <citation type="submission" date="2025-08" db="UniProtKB">
        <authorList>
            <consortium name="Ensembl"/>
        </authorList>
    </citation>
    <scope>IDENTIFICATION</scope>
</reference>
<accession>A0A8C6XFZ4</accession>
<sequence length="190" mass="20868">LWSPGEAIFALTEAQGNGVHAKPIAHVLPGVFLFSRDGGQVAIETVVKFGAQEFEEQTGSAEDVGAEHFHVRRGQAVDLRSFPHGEMNRLGPLVQSDVEHRILLGFRELHFLLQESLNERLDLIKVRFSPKQAHFLEVLGQVQVRRSQEVEDVAENFAVSVNEAVALAVSFGGHLPAEHGAQHGVWKAGE</sequence>
<reference evidence="1" key="2">
    <citation type="submission" date="2025-09" db="UniProtKB">
        <authorList>
            <consortium name="Ensembl"/>
        </authorList>
    </citation>
    <scope>IDENTIFICATION</scope>
</reference>
<proteinExistence type="predicted"/>
<protein>
    <submittedName>
        <fullName evidence="1">Uncharacterized protein</fullName>
    </submittedName>
</protein>